<dbReference type="AlphaFoldDB" id="A0AAW8CQF3"/>
<feature type="chain" id="PRO_5043555273" evidence="1">
    <location>
        <begin position="23"/>
        <end position="151"/>
    </location>
</feature>
<dbReference type="InterPro" id="IPR031579">
    <property type="entry name" value="RcpB"/>
</dbReference>
<gene>
    <name evidence="2" type="ORF">QJU78_05655</name>
</gene>
<dbReference type="Proteomes" id="UP001230466">
    <property type="component" value="Unassembled WGS sequence"/>
</dbReference>
<name>A0AAW8CQF3_9PAST</name>
<sequence>MIRFIRITLLLSIFSLFNFANANQYGGKFLPFVDKTAIYTLSKESEAGLLNLKNEIYREIGSDVNKKVTLFYGERQKKMAMSLRRSLIKQGLSTKNIRLVYKKRTIYPVYAKVHSIVKQKTKCSKVRMDTVFYEKQGSCAVESNIRIQSKN</sequence>
<dbReference type="EMBL" id="JASAYJ010000009">
    <property type="protein sequence ID" value="MDP8187258.1"/>
    <property type="molecule type" value="Genomic_DNA"/>
</dbReference>
<evidence type="ECO:0000313" key="2">
    <source>
        <dbReference type="EMBL" id="MDP8187258.1"/>
    </source>
</evidence>
<evidence type="ECO:0000256" key="1">
    <source>
        <dbReference type="SAM" id="SignalP"/>
    </source>
</evidence>
<organism evidence="2 3">
    <name type="scientific">Pasteurella atlantica</name>
    <dbReference type="NCBI Taxonomy" id="2827233"/>
    <lineage>
        <taxon>Bacteria</taxon>
        <taxon>Pseudomonadati</taxon>
        <taxon>Pseudomonadota</taxon>
        <taxon>Gammaproteobacteria</taxon>
        <taxon>Pasteurellales</taxon>
        <taxon>Pasteurellaceae</taxon>
        <taxon>Pasteurella</taxon>
    </lineage>
</organism>
<dbReference type="RefSeq" id="WP_211597786.1">
    <property type="nucleotide sequence ID" value="NZ_JAGRQI010000008.1"/>
</dbReference>
<comment type="caution">
    <text evidence="2">The sequence shown here is derived from an EMBL/GenBank/DDBJ whole genome shotgun (WGS) entry which is preliminary data.</text>
</comment>
<reference evidence="2" key="1">
    <citation type="journal article" date="2023" name="Front. Microbiol.">
        <title>Phylogeography and host specificity of Pasteurellaceae pathogenic to sea-farmed fish in the north-east Atlantic.</title>
        <authorList>
            <person name="Gulla S."/>
            <person name="Colquhoun D.J."/>
            <person name="Olsen A.B."/>
            <person name="Spilsberg B."/>
            <person name="Lagesen K."/>
            <person name="Aakesson C.P."/>
            <person name="Strom S."/>
            <person name="Manji F."/>
            <person name="Birkbeck T.H."/>
            <person name="Nilsen H.K."/>
        </authorList>
    </citation>
    <scope>NUCLEOTIDE SEQUENCE</scope>
    <source>
        <strain evidence="2">VIB1234</strain>
    </source>
</reference>
<dbReference type="Pfam" id="PF16971">
    <property type="entry name" value="RcpB"/>
    <property type="match status" value="1"/>
</dbReference>
<evidence type="ECO:0000313" key="3">
    <source>
        <dbReference type="Proteomes" id="UP001230466"/>
    </source>
</evidence>
<feature type="signal peptide" evidence="1">
    <location>
        <begin position="1"/>
        <end position="22"/>
    </location>
</feature>
<accession>A0AAW8CQF3</accession>
<protein>
    <submittedName>
        <fullName evidence="2">Uncharacterized protein</fullName>
    </submittedName>
</protein>
<keyword evidence="1" id="KW-0732">Signal</keyword>
<proteinExistence type="predicted"/>